<proteinExistence type="predicted"/>
<evidence type="ECO:0000313" key="1">
    <source>
        <dbReference type="EMBL" id="ATW57987.1"/>
    </source>
</evidence>
<dbReference type="Proteomes" id="UP000241592">
    <property type="component" value="Segment"/>
</dbReference>
<evidence type="ECO:0000313" key="2">
    <source>
        <dbReference type="Proteomes" id="UP000241592"/>
    </source>
</evidence>
<name>A0A2H4P742_9CAUD</name>
<protein>
    <submittedName>
        <fullName evidence="1">Uncharacterized protein</fullName>
    </submittedName>
</protein>
<accession>A0A2H4P742</accession>
<organism evidence="1 2">
    <name type="scientific">Pseudomonas phage nickie</name>
    <dbReference type="NCBI Taxonomy" id="2048977"/>
    <lineage>
        <taxon>Viruses</taxon>
        <taxon>Duplodnaviria</taxon>
        <taxon>Heunggongvirae</taxon>
        <taxon>Uroviricota</taxon>
        <taxon>Caudoviricetes</taxon>
        <taxon>Nickievirus</taxon>
        <taxon>Nickievirus nickie</taxon>
    </lineage>
</organism>
<reference evidence="1 2" key="1">
    <citation type="submission" date="2017-09" db="EMBL/GenBank/DDBJ databases">
        <authorList>
            <person name="Ehlers B."/>
            <person name="Leendertz F.H."/>
        </authorList>
    </citation>
    <scope>NUCLEOTIDE SEQUENCE [LARGE SCALE GENOMIC DNA]</scope>
</reference>
<gene>
    <name evidence="1" type="ORF">CNR34_00054</name>
</gene>
<dbReference type="EMBL" id="MG018927">
    <property type="protein sequence ID" value="ATW57987.1"/>
    <property type="molecule type" value="Genomic_DNA"/>
</dbReference>
<sequence>MSQKVYLFTADLGDGSSTVRFTRDYDLLDKLCEEDPEQYGMNEGYSRTLTFPDDVNLSECGFNFYED</sequence>
<keyword evidence="2" id="KW-1185">Reference proteome</keyword>